<name>A0ABY8H5Z6_9MICC</name>
<reference evidence="1 2" key="1">
    <citation type="submission" date="2023-04" db="EMBL/GenBank/DDBJ databases">
        <title>Funneling lignin-derived compounds into biodiesel using alkali-halophilic Citricoccus sp. P2.</title>
        <authorList>
            <person name="Luo C.-B."/>
        </authorList>
    </citation>
    <scope>NUCLEOTIDE SEQUENCE [LARGE SCALE GENOMIC DNA]</scope>
    <source>
        <strain evidence="1 2">P2</strain>
    </source>
</reference>
<organism evidence="1 2">
    <name type="scientific">Citricoccus muralis</name>
    <dbReference type="NCBI Taxonomy" id="169134"/>
    <lineage>
        <taxon>Bacteria</taxon>
        <taxon>Bacillati</taxon>
        <taxon>Actinomycetota</taxon>
        <taxon>Actinomycetes</taxon>
        <taxon>Micrococcales</taxon>
        <taxon>Micrococcaceae</taxon>
        <taxon>Citricoccus</taxon>
    </lineage>
</organism>
<sequence>MTERVEPVRCDTAILIPSTVEDLESFVADPARYLCSVSEEPLAAARLWSERLRRNPFGGDGVVSIVYYGQELIGPSWWDDVTGVWEALINCVEAFRSGEPRIATLSGQPVELSLRRVPAGALFSIDRRTTLVDPGVFIQGVLDGAAEFSAWVHEYLGTCDAPSVERINRLR</sequence>
<evidence type="ECO:0000313" key="1">
    <source>
        <dbReference type="EMBL" id="WFP16274.1"/>
    </source>
</evidence>
<dbReference type="Proteomes" id="UP001219037">
    <property type="component" value="Chromosome"/>
</dbReference>
<dbReference type="EMBL" id="CP121252">
    <property type="protein sequence ID" value="WFP16274.1"/>
    <property type="molecule type" value="Genomic_DNA"/>
</dbReference>
<gene>
    <name evidence="1" type="ORF">P8192_12925</name>
</gene>
<accession>A0ABY8H5Z6</accession>
<evidence type="ECO:0000313" key="2">
    <source>
        <dbReference type="Proteomes" id="UP001219037"/>
    </source>
</evidence>
<proteinExistence type="predicted"/>
<evidence type="ECO:0008006" key="3">
    <source>
        <dbReference type="Google" id="ProtNLM"/>
    </source>
</evidence>
<dbReference type="RefSeq" id="WP_278157426.1">
    <property type="nucleotide sequence ID" value="NZ_CP121252.1"/>
</dbReference>
<protein>
    <recommendedName>
        <fullName evidence="3">SUKH-3 immunity protein of toxin-antitoxin system</fullName>
    </recommendedName>
</protein>
<keyword evidence="2" id="KW-1185">Reference proteome</keyword>